<dbReference type="GO" id="GO:0005509">
    <property type="term" value="F:calcium ion binding"/>
    <property type="evidence" value="ECO:0007669"/>
    <property type="project" value="InterPro"/>
</dbReference>
<dbReference type="GO" id="GO:0004674">
    <property type="term" value="F:protein serine/threonine kinase activity"/>
    <property type="evidence" value="ECO:0007669"/>
    <property type="project" value="UniProtKB-KW"/>
</dbReference>
<keyword evidence="5 8" id="KW-0472">Membrane</keyword>
<proteinExistence type="predicted"/>
<dbReference type="SUPFAM" id="SSF81324">
    <property type="entry name" value="Voltage-gated potassium channels"/>
    <property type="match status" value="1"/>
</dbReference>
<keyword evidence="6" id="KW-0175">Coiled coil</keyword>
<name>A0A9P1FUI7_9DINO</name>
<dbReference type="Gene3D" id="1.10.238.10">
    <property type="entry name" value="EF-hand"/>
    <property type="match status" value="1"/>
</dbReference>
<organism evidence="10">
    <name type="scientific">Cladocopium goreaui</name>
    <dbReference type="NCBI Taxonomy" id="2562237"/>
    <lineage>
        <taxon>Eukaryota</taxon>
        <taxon>Sar</taxon>
        <taxon>Alveolata</taxon>
        <taxon>Dinophyceae</taxon>
        <taxon>Suessiales</taxon>
        <taxon>Symbiodiniaceae</taxon>
        <taxon>Cladocopium</taxon>
    </lineage>
</organism>
<feature type="domain" description="EF-hand" evidence="9">
    <location>
        <begin position="338"/>
        <end position="370"/>
    </location>
</feature>
<feature type="non-terminal residue" evidence="10">
    <location>
        <position position="1"/>
    </location>
</feature>
<comment type="caution">
    <text evidence="10">The sequence shown here is derived from an EMBL/GenBank/DDBJ whole genome shotgun (WGS) entry which is preliminary data.</text>
</comment>
<keyword evidence="11" id="KW-0418">Kinase</keyword>
<keyword evidence="12" id="KW-1185">Reference proteome</keyword>
<evidence type="ECO:0000256" key="7">
    <source>
        <dbReference type="SAM" id="MobiDB-lite"/>
    </source>
</evidence>
<evidence type="ECO:0000256" key="4">
    <source>
        <dbReference type="ARBA" id="ARBA00022989"/>
    </source>
</evidence>
<dbReference type="EMBL" id="CAMXCT010001289">
    <property type="protein sequence ID" value="CAI3988656.1"/>
    <property type="molecule type" value="Genomic_DNA"/>
</dbReference>
<dbReference type="PANTHER" id="PTHR10037">
    <property type="entry name" value="VOLTAGE-GATED CATION CHANNEL CALCIUM AND SODIUM"/>
    <property type="match status" value="1"/>
</dbReference>
<feature type="coiled-coil region" evidence="6">
    <location>
        <begin position="326"/>
        <end position="353"/>
    </location>
</feature>
<keyword evidence="11" id="KW-0808">Transferase</keyword>
<feature type="transmembrane region" description="Helical" evidence="8">
    <location>
        <begin position="208"/>
        <end position="233"/>
    </location>
</feature>
<evidence type="ECO:0000256" key="1">
    <source>
        <dbReference type="ARBA" id="ARBA00004141"/>
    </source>
</evidence>
<evidence type="ECO:0000313" key="10">
    <source>
        <dbReference type="EMBL" id="CAI3988656.1"/>
    </source>
</evidence>
<dbReference type="InterPro" id="IPR005821">
    <property type="entry name" value="Ion_trans_dom"/>
</dbReference>
<dbReference type="AlphaFoldDB" id="A0A9P1FUI7"/>
<dbReference type="EMBL" id="CAMXCT020001289">
    <property type="protein sequence ID" value="CAL1142031.1"/>
    <property type="molecule type" value="Genomic_DNA"/>
</dbReference>
<feature type="region of interest" description="Disordered" evidence="7">
    <location>
        <begin position="22"/>
        <end position="48"/>
    </location>
</feature>
<evidence type="ECO:0000256" key="2">
    <source>
        <dbReference type="ARBA" id="ARBA00022692"/>
    </source>
</evidence>
<keyword evidence="2 8" id="KW-0812">Transmembrane</keyword>
<evidence type="ECO:0000256" key="5">
    <source>
        <dbReference type="ARBA" id="ARBA00023136"/>
    </source>
</evidence>
<dbReference type="Gene3D" id="1.20.120.350">
    <property type="entry name" value="Voltage-gated potassium channels. Chain C"/>
    <property type="match status" value="1"/>
</dbReference>
<dbReference type="Proteomes" id="UP001152797">
    <property type="component" value="Unassembled WGS sequence"/>
</dbReference>
<dbReference type="InterPro" id="IPR002048">
    <property type="entry name" value="EF_hand_dom"/>
</dbReference>
<evidence type="ECO:0000256" key="3">
    <source>
        <dbReference type="ARBA" id="ARBA00022837"/>
    </source>
</evidence>
<evidence type="ECO:0000259" key="9">
    <source>
        <dbReference type="PROSITE" id="PS50222"/>
    </source>
</evidence>
<feature type="transmembrane region" description="Helical" evidence="8">
    <location>
        <begin position="292"/>
        <end position="313"/>
    </location>
</feature>
<dbReference type="GO" id="GO:0001518">
    <property type="term" value="C:voltage-gated sodium channel complex"/>
    <property type="evidence" value="ECO:0007669"/>
    <property type="project" value="TreeGrafter"/>
</dbReference>
<evidence type="ECO:0000313" key="11">
    <source>
        <dbReference type="EMBL" id="CAL4775968.1"/>
    </source>
</evidence>
<dbReference type="EMBL" id="CAMXCT030001289">
    <property type="protein sequence ID" value="CAL4775968.1"/>
    <property type="molecule type" value="Genomic_DNA"/>
</dbReference>
<dbReference type="InterPro" id="IPR018247">
    <property type="entry name" value="EF_Hand_1_Ca_BS"/>
</dbReference>
<evidence type="ECO:0000256" key="8">
    <source>
        <dbReference type="SAM" id="Phobius"/>
    </source>
</evidence>
<dbReference type="PANTHER" id="PTHR10037:SF62">
    <property type="entry name" value="SODIUM CHANNEL PROTEIN 60E"/>
    <property type="match status" value="1"/>
</dbReference>
<keyword evidence="4 8" id="KW-1133">Transmembrane helix</keyword>
<dbReference type="Gene3D" id="1.10.287.70">
    <property type="match status" value="1"/>
</dbReference>
<dbReference type="PROSITE" id="PS00018">
    <property type="entry name" value="EF_HAND_1"/>
    <property type="match status" value="1"/>
</dbReference>
<dbReference type="OrthoDB" id="191686at2759"/>
<dbReference type="InterPro" id="IPR043203">
    <property type="entry name" value="VGCC_Ca_Na"/>
</dbReference>
<feature type="transmembrane region" description="Helical" evidence="8">
    <location>
        <begin position="135"/>
        <end position="160"/>
    </location>
</feature>
<evidence type="ECO:0000256" key="6">
    <source>
        <dbReference type="SAM" id="Coils"/>
    </source>
</evidence>
<dbReference type="SUPFAM" id="SSF47473">
    <property type="entry name" value="EF-hand"/>
    <property type="match status" value="1"/>
</dbReference>
<dbReference type="GO" id="GO:0005248">
    <property type="term" value="F:voltage-gated sodium channel activity"/>
    <property type="evidence" value="ECO:0007669"/>
    <property type="project" value="TreeGrafter"/>
</dbReference>
<keyword evidence="11" id="KW-0723">Serine/threonine-protein kinase</keyword>
<feature type="compositionally biased region" description="Basic and acidic residues" evidence="7">
    <location>
        <begin position="22"/>
        <end position="43"/>
    </location>
</feature>
<reference evidence="10" key="1">
    <citation type="submission" date="2022-10" db="EMBL/GenBank/DDBJ databases">
        <authorList>
            <person name="Chen Y."/>
            <person name="Dougan E. K."/>
            <person name="Chan C."/>
            <person name="Rhodes N."/>
            <person name="Thang M."/>
        </authorList>
    </citation>
    <scope>NUCLEOTIDE SEQUENCE</scope>
</reference>
<evidence type="ECO:0000313" key="12">
    <source>
        <dbReference type="Proteomes" id="UP001152797"/>
    </source>
</evidence>
<comment type="subcellular location">
    <subcellularLocation>
        <location evidence="1">Membrane</location>
        <topology evidence="1">Multi-pass membrane protein</topology>
    </subcellularLocation>
</comment>
<protein>
    <submittedName>
        <fullName evidence="11">Non-specific serine/threonine protein kinase</fullName>
    </submittedName>
</protein>
<sequence>SQAAQHLQLPVWRYAASQRLTHHEGARATGDHRARRTIQDRRARQSRFQPQGDETAMDVFFRTFVESSIFELGAGGMIVYSTITMVLEVDQVDVPVLINFSEAMITSFFLTEWITRLHALGRDWLFSLENLLDTFIVWVPGVFTVWFLQPIFADSGSGFLKTMRIIRMLRLLRLVRGLPGLPGLPFQDQDRFPRNLRMMQDLWMLVRGLLKSGSTLVSALVLIIFTLYVFGIAAVDLIGKADYSGTEEDVQEAQQRFFGLWYSMLTLIRFLRADDSQDIMDALMQQQPYIWIFLWTFTAWAYLVLSNLVTALICNEAFETSKADEADLAKQLMLQKEEEIENLKEMFVELDEDGSGQVTEVEFKNAFSIE</sequence>
<gene>
    <name evidence="10" type="ORF">C1SCF055_LOCUS15794</name>
</gene>
<reference evidence="11 12" key="2">
    <citation type="submission" date="2024-05" db="EMBL/GenBank/DDBJ databases">
        <authorList>
            <person name="Chen Y."/>
            <person name="Shah S."/>
            <person name="Dougan E. K."/>
            <person name="Thang M."/>
            <person name="Chan C."/>
        </authorList>
    </citation>
    <scope>NUCLEOTIDE SEQUENCE [LARGE SCALE GENOMIC DNA]</scope>
</reference>
<dbReference type="PROSITE" id="PS50222">
    <property type="entry name" value="EF_HAND_2"/>
    <property type="match status" value="1"/>
</dbReference>
<keyword evidence="3" id="KW-0106">Calcium</keyword>
<accession>A0A9P1FUI7</accession>
<dbReference type="InterPro" id="IPR011992">
    <property type="entry name" value="EF-hand-dom_pair"/>
</dbReference>
<feature type="non-terminal residue" evidence="10">
    <location>
        <position position="370"/>
    </location>
</feature>
<dbReference type="InterPro" id="IPR027359">
    <property type="entry name" value="Volt_channel_dom_sf"/>
</dbReference>
<dbReference type="Pfam" id="PF00520">
    <property type="entry name" value="Ion_trans"/>
    <property type="match status" value="2"/>
</dbReference>